<dbReference type="InterPro" id="IPR013783">
    <property type="entry name" value="Ig-like_fold"/>
</dbReference>
<reference evidence="3 4" key="1">
    <citation type="journal article" date="2021" name="Int. J. Syst. Evol. Microbiol.">
        <title>Reticulibacter mediterranei gen. nov., sp. nov., within the new family Reticulibacteraceae fam. nov., and Ktedonospora formicarum gen. nov., sp. nov., Ktedonobacter robiniae sp. nov., Dictyobacter formicarum sp. nov. and Dictyobacter arantiisoli sp. nov., belonging to the class Ktedonobacteria.</title>
        <authorList>
            <person name="Yabe S."/>
            <person name="Zheng Y."/>
            <person name="Wang C.M."/>
            <person name="Sakai Y."/>
            <person name="Abe K."/>
            <person name="Yokota A."/>
            <person name="Donadio S."/>
            <person name="Cavaletti L."/>
            <person name="Monciardini P."/>
        </authorList>
    </citation>
    <scope>NUCLEOTIDE SEQUENCE [LARGE SCALE GENOMIC DNA]</scope>
    <source>
        <strain evidence="3 4">SOSP1-30</strain>
    </source>
</reference>
<dbReference type="InterPro" id="IPR003790">
    <property type="entry name" value="GHL10"/>
</dbReference>
<comment type="caution">
    <text evidence="3">The sequence shown here is derived from an EMBL/GenBank/DDBJ whole genome shotgun (WGS) entry which is preliminary data.</text>
</comment>
<sequence>MRSLPARLMGKLMSLSALLCALLALSLVPGTASIYGATSGPGIPQVNTTPLAPKRQLRAAWLATVQNIDWPSKPGLPIDTQKQEYTAHLDEMQQMNMNAIVVQVRPTADAFYPSRYAPWSAYLTGTQGQDPGYDPLAFMVNETHRRGMEFHAWFNPYRVSMQGDINQLVANHPARLNPDWVVSYGGKLYYNPGVPAARQYVEDSILEVVRNYDIDAVHLDDYFYPYKVGNQDFPDDAAYQRYGSGSFAKKDDWRRANINLLVYELSTRIKQIKSFVKFGISPFGVWRNKVADPTGSDTAATQTSYDDLYADARTWIRNNWLDYIAPQIYWSIGFTPAAYDKLIAWWANEVSRSRIQLYIGQGVYKIGTSETTGWQSPNEMPNQLALNLQYPQVQGSIFFSLSSLHANPLGFKDRLSSTIYHTPALVPTMSWLPRTNPRSLTLQPLEQSTQGIILHWSDAPYNGTIAYVIYRFSSNGATQATDFNTGTNILTILPKLQNNYQHAFMDTSIQAGGNYTYYITPVDRLHNEGAPVRWQPVTQR</sequence>
<evidence type="ECO:0000313" key="4">
    <source>
        <dbReference type="Proteomes" id="UP000654345"/>
    </source>
</evidence>
<dbReference type="Gene3D" id="3.20.20.80">
    <property type="entry name" value="Glycosidases"/>
    <property type="match status" value="1"/>
</dbReference>
<proteinExistence type="predicted"/>
<dbReference type="PANTHER" id="PTHR43405:SF1">
    <property type="entry name" value="GLYCOSYL HYDROLASE DIGH"/>
    <property type="match status" value="1"/>
</dbReference>
<dbReference type="RefSeq" id="WP_201376404.1">
    <property type="nucleotide sequence ID" value="NZ_BNJG01000004.1"/>
</dbReference>
<dbReference type="InterPro" id="IPR052177">
    <property type="entry name" value="Divisome_Glycosyl_Hydrolase"/>
</dbReference>
<dbReference type="PANTHER" id="PTHR43405">
    <property type="entry name" value="GLYCOSYL HYDROLASE DIGH"/>
    <property type="match status" value="1"/>
</dbReference>
<keyword evidence="4" id="KW-1185">Reference proteome</keyword>
<dbReference type="Proteomes" id="UP000654345">
    <property type="component" value="Unassembled WGS sequence"/>
</dbReference>
<accession>A0ABQ3V6J1</accession>
<dbReference type="InterPro" id="IPR017853">
    <property type="entry name" value="GH"/>
</dbReference>
<protein>
    <recommendedName>
        <fullName evidence="2">Glycosyl hydrolase-like 10 domain-containing protein</fullName>
    </recommendedName>
</protein>
<evidence type="ECO:0000256" key="1">
    <source>
        <dbReference type="ARBA" id="ARBA00022729"/>
    </source>
</evidence>
<keyword evidence="1" id="KW-0732">Signal</keyword>
<dbReference type="SUPFAM" id="SSF51445">
    <property type="entry name" value="(Trans)glycosidases"/>
    <property type="match status" value="1"/>
</dbReference>
<gene>
    <name evidence="3" type="ORF">KSB_87200</name>
</gene>
<name>A0ABQ3V6J1_9CHLR</name>
<dbReference type="Gene3D" id="2.60.40.10">
    <property type="entry name" value="Immunoglobulins"/>
    <property type="match status" value="1"/>
</dbReference>
<evidence type="ECO:0000259" key="2">
    <source>
        <dbReference type="Pfam" id="PF02638"/>
    </source>
</evidence>
<feature type="domain" description="Glycosyl hydrolase-like 10" evidence="2">
    <location>
        <begin position="56"/>
        <end position="369"/>
    </location>
</feature>
<organism evidence="3 4">
    <name type="scientific">Ktedonobacter robiniae</name>
    <dbReference type="NCBI Taxonomy" id="2778365"/>
    <lineage>
        <taxon>Bacteria</taxon>
        <taxon>Bacillati</taxon>
        <taxon>Chloroflexota</taxon>
        <taxon>Ktedonobacteria</taxon>
        <taxon>Ktedonobacterales</taxon>
        <taxon>Ktedonobacteraceae</taxon>
        <taxon>Ktedonobacter</taxon>
    </lineage>
</organism>
<dbReference type="EMBL" id="BNJG01000004">
    <property type="protein sequence ID" value="GHO60245.1"/>
    <property type="molecule type" value="Genomic_DNA"/>
</dbReference>
<dbReference type="Pfam" id="PF02638">
    <property type="entry name" value="GHL10"/>
    <property type="match status" value="1"/>
</dbReference>
<evidence type="ECO:0000313" key="3">
    <source>
        <dbReference type="EMBL" id="GHO60245.1"/>
    </source>
</evidence>